<accession>A0AC61S323</accession>
<name>A0AC61S323_9FIRM</name>
<organism evidence="1 2">
    <name type="scientific">Petralouisia muris</name>
    <dbReference type="NCBI Taxonomy" id="3032872"/>
    <lineage>
        <taxon>Bacteria</taxon>
        <taxon>Bacillati</taxon>
        <taxon>Bacillota</taxon>
        <taxon>Clostridia</taxon>
        <taxon>Lachnospirales</taxon>
        <taxon>Lachnospiraceae</taxon>
        <taxon>Petralouisia</taxon>
    </lineage>
</organism>
<dbReference type="EMBL" id="SRYA01000001">
    <property type="protein sequence ID" value="TGY98347.1"/>
    <property type="molecule type" value="Genomic_DNA"/>
</dbReference>
<dbReference type="Proteomes" id="UP000304953">
    <property type="component" value="Unassembled WGS sequence"/>
</dbReference>
<reference evidence="1" key="1">
    <citation type="submission" date="2019-04" db="EMBL/GenBank/DDBJ databases">
        <title>Microbes associate with the intestines of laboratory mice.</title>
        <authorList>
            <person name="Navarre W."/>
            <person name="Wong E."/>
            <person name="Huang K."/>
            <person name="Tropini C."/>
            <person name="Ng K."/>
            <person name="Yu B."/>
        </authorList>
    </citation>
    <scope>NUCLEOTIDE SEQUENCE</scope>
    <source>
        <strain evidence="1">NM01_1-7b</strain>
    </source>
</reference>
<gene>
    <name evidence="1" type="ORF">E5329_00795</name>
</gene>
<proteinExistence type="predicted"/>
<evidence type="ECO:0000313" key="1">
    <source>
        <dbReference type="EMBL" id="TGY98347.1"/>
    </source>
</evidence>
<sequence>MIDKISNQKYYDYAKVNQQKRESTEASGFNLNMGKEGVIYEKNEQKKTEKSKEAALEQEDAGSSAPKASGVKLEISDRGYQKSVREKQRSSLVEEVKKYARIAVDFLKTVWDRVWNDKPEVLEPEEVEKEEFPEILEDKIAESIYTQAEIRRMFQRGNQQEIADFISNHGEKQLAKNTELLTQYDRKGSLVGISNSDKDLILHGDRNQIKL</sequence>
<evidence type="ECO:0000313" key="2">
    <source>
        <dbReference type="Proteomes" id="UP000304953"/>
    </source>
</evidence>
<keyword evidence="2" id="KW-1185">Reference proteome</keyword>
<protein>
    <submittedName>
        <fullName evidence="1">Uncharacterized protein</fullName>
    </submittedName>
</protein>
<comment type="caution">
    <text evidence="1">The sequence shown here is derived from an EMBL/GenBank/DDBJ whole genome shotgun (WGS) entry which is preliminary data.</text>
</comment>